<protein>
    <submittedName>
        <fullName evidence="1">Uncharacterized protein</fullName>
    </submittedName>
</protein>
<evidence type="ECO:0000313" key="2">
    <source>
        <dbReference type="Proteomes" id="UP001283361"/>
    </source>
</evidence>
<keyword evidence="2" id="KW-1185">Reference proteome</keyword>
<proteinExistence type="predicted"/>
<dbReference type="EMBL" id="JAWDGP010000283">
    <property type="protein sequence ID" value="KAK3801875.1"/>
    <property type="molecule type" value="Genomic_DNA"/>
</dbReference>
<reference evidence="1" key="1">
    <citation type="journal article" date="2023" name="G3 (Bethesda)">
        <title>A reference genome for the long-term kleptoplast-retaining sea slug Elysia crispata morphotype clarki.</title>
        <authorList>
            <person name="Eastman K.E."/>
            <person name="Pendleton A.L."/>
            <person name="Shaikh M.A."/>
            <person name="Suttiyut T."/>
            <person name="Ogas R."/>
            <person name="Tomko P."/>
            <person name="Gavelis G."/>
            <person name="Widhalm J.R."/>
            <person name="Wisecaver J.H."/>
        </authorList>
    </citation>
    <scope>NUCLEOTIDE SEQUENCE</scope>
    <source>
        <strain evidence="1">ECLA1</strain>
    </source>
</reference>
<dbReference type="AlphaFoldDB" id="A0AAE1B972"/>
<gene>
    <name evidence="1" type="ORF">RRG08_048462</name>
</gene>
<organism evidence="1 2">
    <name type="scientific">Elysia crispata</name>
    <name type="common">lettuce slug</name>
    <dbReference type="NCBI Taxonomy" id="231223"/>
    <lineage>
        <taxon>Eukaryota</taxon>
        <taxon>Metazoa</taxon>
        <taxon>Spiralia</taxon>
        <taxon>Lophotrochozoa</taxon>
        <taxon>Mollusca</taxon>
        <taxon>Gastropoda</taxon>
        <taxon>Heterobranchia</taxon>
        <taxon>Euthyneura</taxon>
        <taxon>Panpulmonata</taxon>
        <taxon>Sacoglossa</taxon>
        <taxon>Placobranchoidea</taxon>
        <taxon>Plakobranchidae</taxon>
        <taxon>Elysia</taxon>
    </lineage>
</organism>
<comment type="caution">
    <text evidence="1">The sequence shown here is derived from an EMBL/GenBank/DDBJ whole genome shotgun (WGS) entry which is preliminary data.</text>
</comment>
<name>A0AAE1B972_9GAST</name>
<accession>A0AAE1B972</accession>
<dbReference type="Proteomes" id="UP001283361">
    <property type="component" value="Unassembled WGS sequence"/>
</dbReference>
<evidence type="ECO:0000313" key="1">
    <source>
        <dbReference type="EMBL" id="KAK3801875.1"/>
    </source>
</evidence>
<sequence>MLKIRGAAELVKFVQQSRLEQWTAGGVEQWPKLRRLALPNFVLHCFTLLECSGEGLGSGRVAHLPLLTTSEQ</sequence>